<evidence type="ECO:0000256" key="1">
    <source>
        <dbReference type="SAM" id="SignalP"/>
    </source>
</evidence>
<dbReference type="AlphaFoldDB" id="A0AAD9FPJ2"/>
<feature type="chain" id="PRO_5042183127" evidence="1">
    <location>
        <begin position="20"/>
        <end position="190"/>
    </location>
</feature>
<reference evidence="2" key="1">
    <citation type="submission" date="2023-02" db="EMBL/GenBank/DDBJ databases">
        <title>Identification and recombinant expression of a fungal hydrolase from Papiliotrema laurentii that hydrolyzes apple cutin and clears colloidal polyester polyurethane.</title>
        <authorList>
            <consortium name="DOE Joint Genome Institute"/>
            <person name="Roman V.A."/>
            <person name="Bojanowski C."/>
            <person name="Crable B.R."/>
            <person name="Wagner D.N."/>
            <person name="Hung C.S."/>
            <person name="Nadeau L.J."/>
            <person name="Schratz L."/>
            <person name="Haridas S."/>
            <person name="Pangilinan J."/>
            <person name="Lipzen A."/>
            <person name="Na H."/>
            <person name="Yan M."/>
            <person name="Ng V."/>
            <person name="Grigoriev I.V."/>
            <person name="Spatafora J.W."/>
            <person name="Barlow D."/>
            <person name="Biffinger J."/>
            <person name="Kelley-Loughnane N."/>
            <person name="Varaljay V.A."/>
            <person name="Crookes-Goodson W.J."/>
        </authorList>
    </citation>
    <scope>NUCLEOTIDE SEQUENCE</scope>
    <source>
        <strain evidence="2">5307AH</strain>
    </source>
</reference>
<comment type="caution">
    <text evidence="2">The sequence shown here is derived from an EMBL/GenBank/DDBJ whole genome shotgun (WGS) entry which is preliminary data.</text>
</comment>
<dbReference type="EMBL" id="JAODAN010000008">
    <property type="protein sequence ID" value="KAK1922798.1"/>
    <property type="molecule type" value="Genomic_DNA"/>
</dbReference>
<keyword evidence="3" id="KW-1185">Reference proteome</keyword>
<sequence>MKVSYLLSSTVSLVTLVHASPARRSPLDSSAIEGLYGDRSKLVPDCDQLKQVDFAFDWIANAMCAMILVKGSRINEMMGTSVSAPDQPVTKAKFTFFNDAKQKIEQEVAAEDALGKDNCVNRRPNEKIPWWSAAYTYIIPTRDDVKSGHKDGKITPADPHYGLEIFFGAKGITEVPADATKFGKWPILAW</sequence>
<protein>
    <submittedName>
        <fullName evidence="2">Uncharacterized protein</fullName>
    </submittedName>
</protein>
<feature type="signal peptide" evidence="1">
    <location>
        <begin position="1"/>
        <end position="19"/>
    </location>
</feature>
<accession>A0AAD9FPJ2</accession>
<gene>
    <name evidence="2" type="ORF">DB88DRAFT_474277</name>
</gene>
<keyword evidence="1" id="KW-0732">Signal</keyword>
<evidence type="ECO:0000313" key="2">
    <source>
        <dbReference type="EMBL" id="KAK1922798.1"/>
    </source>
</evidence>
<name>A0AAD9FPJ2_PAPLA</name>
<proteinExistence type="predicted"/>
<dbReference type="Proteomes" id="UP001182556">
    <property type="component" value="Unassembled WGS sequence"/>
</dbReference>
<organism evidence="2 3">
    <name type="scientific">Papiliotrema laurentii</name>
    <name type="common">Cryptococcus laurentii</name>
    <dbReference type="NCBI Taxonomy" id="5418"/>
    <lineage>
        <taxon>Eukaryota</taxon>
        <taxon>Fungi</taxon>
        <taxon>Dikarya</taxon>
        <taxon>Basidiomycota</taxon>
        <taxon>Agaricomycotina</taxon>
        <taxon>Tremellomycetes</taxon>
        <taxon>Tremellales</taxon>
        <taxon>Rhynchogastremaceae</taxon>
        <taxon>Papiliotrema</taxon>
    </lineage>
</organism>
<evidence type="ECO:0000313" key="3">
    <source>
        <dbReference type="Proteomes" id="UP001182556"/>
    </source>
</evidence>